<comment type="similarity">
    <text evidence="5">Belongs to the creatininase superfamily.</text>
</comment>
<comment type="caution">
    <text evidence="6">The sequence shown here is derived from an EMBL/GenBank/DDBJ whole genome shotgun (WGS) entry which is preliminary data.</text>
</comment>
<evidence type="ECO:0000256" key="5">
    <source>
        <dbReference type="ARBA" id="ARBA00024029"/>
    </source>
</evidence>
<evidence type="ECO:0000313" key="6">
    <source>
        <dbReference type="EMBL" id="MTB93757.1"/>
    </source>
</evidence>
<dbReference type="NCBIfam" id="TIGR03964">
    <property type="entry name" value="mycofact_creat"/>
    <property type="match status" value="1"/>
</dbReference>
<dbReference type="AlphaFoldDB" id="A0A6I3IXE2"/>
<dbReference type="Gene3D" id="3.40.50.10310">
    <property type="entry name" value="Creatininase"/>
    <property type="match status" value="1"/>
</dbReference>
<keyword evidence="7" id="KW-1185">Reference proteome</keyword>
<keyword evidence="2" id="KW-0479">Metal-binding</keyword>
<dbReference type="Proteomes" id="UP000433406">
    <property type="component" value="Unassembled WGS sequence"/>
</dbReference>
<dbReference type="GO" id="GO:0016811">
    <property type="term" value="F:hydrolase activity, acting on carbon-nitrogen (but not peptide) bonds, in linear amides"/>
    <property type="evidence" value="ECO:0007669"/>
    <property type="project" value="TreeGrafter"/>
</dbReference>
<dbReference type="InterPro" id="IPR024087">
    <property type="entry name" value="Creatininase-like_sf"/>
</dbReference>
<organism evidence="6 7">
    <name type="scientific">Nocardioides marmotae</name>
    <dbReference type="NCBI Taxonomy" id="2663857"/>
    <lineage>
        <taxon>Bacteria</taxon>
        <taxon>Bacillati</taxon>
        <taxon>Actinomycetota</taxon>
        <taxon>Actinomycetes</taxon>
        <taxon>Propionibacteriales</taxon>
        <taxon>Nocardioidaceae</taxon>
        <taxon>Nocardioides</taxon>
    </lineage>
</organism>
<dbReference type="InterPro" id="IPR003785">
    <property type="entry name" value="Creatininase/forma_Hydrolase"/>
</dbReference>
<gene>
    <name evidence="6" type="primary">mftE</name>
    <name evidence="6" type="ORF">GGQ22_01540</name>
</gene>
<keyword evidence="3" id="KW-0378">Hydrolase</keyword>
<accession>A0A6I3IXE2</accession>
<keyword evidence="4" id="KW-0862">Zinc</keyword>
<evidence type="ECO:0000256" key="1">
    <source>
        <dbReference type="ARBA" id="ARBA00001947"/>
    </source>
</evidence>
<dbReference type="Pfam" id="PF02633">
    <property type="entry name" value="Creatininase"/>
    <property type="match status" value="1"/>
</dbReference>
<dbReference type="RefSeq" id="WP_171896039.1">
    <property type="nucleotide sequence ID" value="NZ_CP053660.1"/>
</dbReference>
<protein>
    <submittedName>
        <fullName evidence="6">Mycofactocin biosynthesis peptidyl-dipeptidase MftE</fullName>
    </submittedName>
</protein>
<reference evidence="6 7" key="1">
    <citation type="submission" date="2019-10" db="EMBL/GenBank/DDBJ databases">
        <title>Nocardioides novel species isolated from the excrement of Marmot.</title>
        <authorList>
            <person name="Zhang G."/>
        </authorList>
    </citation>
    <scope>NUCLEOTIDE SEQUENCE [LARGE SCALE GENOMIC DNA]</scope>
    <source>
        <strain evidence="7">zg-579</strain>
    </source>
</reference>
<evidence type="ECO:0000256" key="2">
    <source>
        <dbReference type="ARBA" id="ARBA00022723"/>
    </source>
</evidence>
<evidence type="ECO:0000256" key="4">
    <source>
        <dbReference type="ARBA" id="ARBA00022833"/>
    </source>
</evidence>
<dbReference type="SUPFAM" id="SSF102215">
    <property type="entry name" value="Creatininase"/>
    <property type="match status" value="1"/>
</dbReference>
<dbReference type="PANTHER" id="PTHR35005">
    <property type="entry name" value="3-DEHYDRO-SCYLLO-INOSOSE HYDROLASE"/>
    <property type="match status" value="1"/>
</dbReference>
<dbReference type="PANTHER" id="PTHR35005:SF1">
    <property type="entry name" value="2-AMINO-5-FORMYLAMINO-6-RIBOSYLAMINOPYRIMIDIN-4(3H)-ONE 5'-MONOPHOSPHATE DEFORMYLASE"/>
    <property type="match status" value="1"/>
</dbReference>
<comment type="cofactor">
    <cofactor evidence="1">
        <name>Zn(2+)</name>
        <dbReference type="ChEBI" id="CHEBI:29105"/>
    </cofactor>
</comment>
<evidence type="ECO:0000313" key="7">
    <source>
        <dbReference type="Proteomes" id="UP000433406"/>
    </source>
</evidence>
<evidence type="ECO:0000256" key="3">
    <source>
        <dbReference type="ARBA" id="ARBA00022801"/>
    </source>
</evidence>
<dbReference type="InterPro" id="IPR023871">
    <property type="entry name" value="MftE"/>
</dbReference>
<dbReference type="GO" id="GO:0009231">
    <property type="term" value="P:riboflavin biosynthetic process"/>
    <property type="evidence" value="ECO:0007669"/>
    <property type="project" value="TreeGrafter"/>
</dbReference>
<name>A0A6I3IXE2_9ACTN</name>
<proteinExistence type="inferred from homology"/>
<dbReference type="GO" id="GO:0046872">
    <property type="term" value="F:metal ion binding"/>
    <property type="evidence" value="ECO:0007669"/>
    <property type="project" value="UniProtKB-KW"/>
</dbReference>
<sequence>MTTGLAAAAWPTLPDRPLVLVPVGSTEQHGPHLPLHTDTVIAIAVAERVAHRFRARAAEPEVLVAPAIAYGASGEHQDFPGTVSVGTPVLTATLVELVRSLSHWAAGVVLVNGHGGNVPALRAAVSQVRSEGHHASWVPCGPAAGDAHAGHVETSVMLHLAQREVAMDRATVGNTRPLGQLMPDLVRHGVRALSPTGVLGDPRGATAEAGASILGAMVDDVYRCVGHGVADAAGRLVQPDAEVPVGLVAGGQSAAG</sequence>
<dbReference type="EMBL" id="WLCI01000002">
    <property type="protein sequence ID" value="MTB93757.1"/>
    <property type="molecule type" value="Genomic_DNA"/>
</dbReference>